<keyword evidence="1" id="KW-0255">Endonuclease</keyword>
<dbReference type="STRING" id="554083.BKD30_12420"/>
<dbReference type="GO" id="GO:0006281">
    <property type="term" value="P:DNA repair"/>
    <property type="evidence" value="ECO:0007669"/>
    <property type="project" value="InterPro"/>
</dbReference>
<dbReference type="InterPro" id="IPR011257">
    <property type="entry name" value="DNA_glycosylase"/>
</dbReference>
<dbReference type="SUPFAM" id="SSF48150">
    <property type="entry name" value="DNA-glycosylase"/>
    <property type="match status" value="1"/>
</dbReference>
<keyword evidence="1" id="KW-0540">Nuclease</keyword>
<dbReference type="RefSeq" id="WP_076705056.1">
    <property type="nucleotide sequence ID" value="NZ_MRDE01000074.1"/>
</dbReference>
<gene>
    <name evidence="1" type="ORF">BKD30_12420</name>
</gene>
<organism evidence="1 2">
    <name type="scientific">Tersicoccus phoenicis</name>
    <dbReference type="NCBI Taxonomy" id="554083"/>
    <lineage>
        <taxon>Bacteria</taxon>
        <taxon>Bacillati</taxon>
        <taxon>Actinomycetota</taxon>
        <taxon>Actinomycetes</taxon>
        <taxon>Micrococcales</taxon>
        <taxon>Micrococcaceae</taxon>
        <taxon>Tersicoccus</taxon>
    </lineage>
</organism>
<dbReference type="EMBL" id="MRDE01000074">
    <property type="protein sequence ID" value="OMH23428.1"/>
    <property type="molecule type" value="Genomic_DNA"/>
</dbReference>
<evidence type="ECO:0000313" key="1">
    <source>
        <dbReference type="EMBL" id="OMH23428.1"/>
    </source>
</evidence>
<dbReference type="GO" id="GO:0004519">
    <property type="term" value="F:endonuclease activity"/>
    <property type="evidence" value="ECO:0007669"/>
    <property type="project" value="UniProtKB-KW"/>
</dbReference>
<protein>
    <submittedName>
        <fullName evidence="1">Endonuclease</fullName>
    </submittedName>
</protein>
<keyword evidence="1" id="KW-0378">Hydrolase</keyword>
<dbReference type="Gene3D" id="1.10.340.30">
    <property type="entry name" value="Hypothetical protein, domain 2"/>
    <property type="match status" value="1"/>
</dbReference>
<dbReference type="Proteomes" id="UP000187085">
    <property type="component" value="Unassembled WGS sequence"/>
</dbReference>
<name>A0A1R1L7A5_9MICC</name>
<keyword evidence="2" id="KW-1185">Reference proteome</keyword>
<dbReference type="OrthoDB" id="3078554at2"/>
<proteinExistence type="predicted"/>
<comment type="caution">
    <text evidence="1">The sequence shown here is derived from an EMBL/GenBank/DDBJ whole genome shotgun (WGS) entry which is preliminary data.</text>
</comment>
<dbReference type="AlphaFoldDB" id="A0A1R1L7A5"/>
<evidence type="ECO:0000313" key="2">
    <source>
        <dbReference type="Proteomes" id="UP000187085"/>
    </source>
</evidence>
<accession>A0A1R1L7A5</accession>
<sequence>MASHARTVDALLDTCGTTFAEEAGITLKDTPAPLYQLLVLATLLSTRIKADIAVAAARELFEAGWTTPEHLRESTWQQRVDALGRAHYRRYDEGTATRLAEGADLLLDRWHGDLRRLRDEAEDTAGVLRALQEFPGIGPTGAAIFCREAQGVWPMLAPFADRRVADGAKKLGLPTDEQELAALVSAEDLPALVAACVRVALDDDLAEQVLTAG</sequence>
<reference evidence="1 2" key="1">
    <citation type="submission" date="2016-12" db="EMBL/GenBank/DDBJ databases">
        <title>Draft genome of Tersicoccus phoenicis 1P05MA.</title>
        <authorList>
            <person name="Nakajima Y."/>
            <person name="Yoshizawa S."/>
            <person name="Nakamura K."/>
            <person name="Ogura Y."/>
            <person name="Hayashi T."/>
            <person name="Kogure K."/>
        </authorList>
    </citation>
    <scope>NUCLEOTIDE SEQUENCE [LARGE SCALE GENOMIC DNA]</scope>
    <source>
        <strain evidence="1 2">1p05MA</strain>
    </source>
</reference>